<organism evidence="1 2">
    <name type="scientific">Erwinia phage phiEa2809</name>
    <dbReference type="NCBI Taxonomy" id="1564096"/>
    <lineage>
        <taxon>Viruses</taxon>
        <taxon>Duplodnaviria</taxon>
        <taxon>Heunggongvirae</taxon>
        <taxon>Uroviricota</taxon>
        <taxon>Caudoviricetes</taxon>
        <taxon>Pantevenvirales</taxon>
        <taxon>Ackermannviridae</taxon>
        <taxon>Nezavisimistyvirus</taxon>
        <taxon>Nezavisimistyvirus Ea2809</taxon>
    </lineage>
</organism>
<dbReference type="Gene3D" id="1.10.10.10">
    <property type="entry name" value="Winged helix-like DNA-binding domain superfamily/Winged helix DNA-binding domain"/>
    <property type="match status" value="1"/>
</dbReference>
<protein>
    <submittedName>
        <fullName evidence="1">RIIB protein</fullName>
    </submittedName>
</protein>
<proteinExistence type="predicted"/>
<dbReference type="EMBL" id="KP037007">
    <property type="protein sequence ID" value="AIX13010.1"/>
    <property type="molecule type" value="Genomic_DNA"/>
</dbReference>
<gene>
    <name evidence="1" type="ORF">NW77_002</name>
</gene>
<sequence length="535" mass="59212">MTPTELKIVKKLKAGESQSQIAKDLGVPRSVVQRVSDKELGVDAASLKSLTVDQIVEIQELAKSNNNAYIAKQFDVSPKTVARALLVRISNHANNVTVISPIGALKEDGAFDTTTDLQPGGVAKLLSTTSNMVKDTLVYIGAFLEMRNSYLIVAPVKGGKREYVTSIVKHAELEAIERGFESDQMADMSTLVERIIETGVSSEDGVQIVLRVEGTSTYPLKGKFNSKGQIGYHDTLTNMTVRVALSRVSFEVRNYEVTEQNAAEGESTGKELKGTDLDAFLGKHQILITDNQVIVSVGGKPLTITSEHPAYEGVVKAIKEGDIKRAYEHMEPRKQITKFSQGRLLLDGKSLTWDGHRIDNQAMAKRFLAIAAKGDIALMERFAKFLDKVFDNPSAKLVMSGKIFKFMEYLDIEVDADGDIFVYKVVRSNYMDKHSGTISNAPGTVVRMARSFVNDDNASLCSYGLHVCSLAYIKKLFGNPGDRVLRCKLNPRDIVSITDDYNSSKIRCCEYLVLEDFTSKYNSKYAKIDMEGFYK</sequence>
<accession>A0A0A0YSL3</accession>
<reference evidence="1 2" key="1">
    <citation type="submission" date="2014-10" db="EMBL/GenBank/DDBJ databases">
        <title>Characterization of a new ViI-like Erwinia amylovora bacteriophage.</title>
        <authorList>
            <person name="Lagonenko A.L."/>
            <person name="Valentovich L.N."/>
        </authorList>
    </citation>
    <scope>NUCLEOTIDE SEQUENCE [LARGE SCALE GENOMIC DNA]</scope>
</reference>
<name>A0A0A0YSL3_9CAUD</name>
<evidence type="ECO:0000313" key="2">
    <source>
        <dbReference type="Proteomes" id="UP000030322"/>
    </source>
</evidence>
<keyword evidence="2" id="KW-1185">Reference proteome</keyword>
<evidence type="ECO:0000313" key="1">
    <source>
        <dbReference type="EMBL" id="AIX13010.1"/>
    </source>
</evidence>
<dbReference type="GeneID" id="24623130"/>
<dbReference type="RefSeq" id="YP_009147514.1">
    <property type="nucleotide sequence ID" value="NC_027340.1"/>
</dbReference>
<dbReference type="InterPro" id="IPR036388">
    <property type="entry name" value="WH-like_DNA-bd_sf"/>
</dbReference>
<dbReference type="KEGG" id="vg:24623130"/>
<dbReference type="Proteomes" id="UP000030322">
    <property type="component" value="Segment"/>
</dbReference>
<dbReference type="OrthoDB" id="1620at10239"/>